<dbReference type="SUPFAM" id="SSF55718">
    <property type="entry name" value="SCP-like"/>
    <property type="match status" value="1"/>
</dbReference>
<dbReference type="InterPro" id="IPR003033">
    <property type="entry name" value="SCP2_sterol-bd_dom"/>
</dbReference>
<dbReference type="AlphaFoldDB" id="A0A7D4BA66"/>
<dbReference type="Pfam" id="PF02036">
    <property type="entry name" value="SCP2"/>
    <property type="match status" value="1"/>
</dbReference>
<dbReference type="EMBL" id="CP053921">
    <property type="protein sequence ID" value="QKG70646.1"/>
    <property type="molecule type" value="Genomic_DNA"/>
</dbReference>
<feature type="domain" description="SCP2" evidence="1">
    <location>
        <begin position="39"/>
        <end position="96"/>
    </location>
</feature>
<gene>
    <name evidence="2" type="ORF">HQR01_04255</name>
</gene>
<name>A0A7D4BA66_9SPHN</name>
<accession>A0A7D4BA66</accession>
<sequence length="101" mass="10737">MHPLTVYIEGFRHALANGGSLPASARMDVDGAGSIHIAEGEVSDRQDPAACIMRTSHEIYDQLYFGTIDPTIAFAKGDLSINGDMAVALAMQGLFEKARAA</sequence>
<protein>
    <submittedName>
        <fullName evidence="2">SCP2 sterol-binding domain-containing protein</fullName>
    </submittedName>
</protein>
<evidence type="ECO:0000313" key="3">
    <source>
        <dbReference type="Proteomes" id="UP000504693"/>
    </source>
</evidence>
<evidence type="ECO:0000313" key="2">
    <source>
        <dbReference type="EMBL" id="QKG70646.1"/>
    </source>
</evidence>
<organism evidence="2 3">
    <name type="scientific">Erythrobacter mangrovi</name>
    <dbReference type="NCBI Taxonomy" id="2739433"/>
    <lineage>
        <taxon>Bacteria</taxon>
        <taxon>Pseudomonadati</taxon>
        <taxon>Pseudomonadota</taxon>
        <taxon>Alphaproteobacteria</taxon>
        <taxon>Sphingomonadales</taxon>
        <taxon>Erythrobacteraceae</taxon>
        <taxon>Erythrobacter/Porphyrobacter group</taxon>
        <taxon>Erythrobacter</taxon>
    </lineage>
</organism>
<dbReference type="RefSeq" id="WP_173212850.1">
    <property type="nucleotide sequence ID" value="NZ_CP053921.1"/>
</dbReference>
<dbReference type="Proteomes" id="UP000504693">
    <property type="component" value="Chromosome"/>
</dbReference>
<reference evidence="2 3" key="1">
    <citation type="submission" date="2020-05" db="EMBL/GenBank/DDBJ databases">
        <title>Erythrobacter mangrovi sp. nov., isolated from rhizosphere soil of mangrove plant (Kandelia candel).</title>
        <authorList>
            <person name="Ye Y.H."/>
        </authorList>
    </citation>
    <scope>NUCLEOTIDE SEQUENCE [LARGE SCALE GENOMIC DNA]</scope>
    <source>
        <strain evidence="2 3">EB310</strain>
    </source>
</reference>
<keyword evidence="3" id="KW-1185">Reference proteome</keyword>
<dbReference type="KEGG" id="emv:HQR01_04255"/>
<dbReference type="InterPro" id="IPR036527">
    <property type="entry name" value="SCP2_sterol-bd_dom_sf"/>
</dbReference>
<evidence type="ECO:0000259" key="1">
    <source>
        <dbReference type="Pfam" id="PF02036"/>
    </source>
</evidence>
<dbReference type="Gene3D" id="3.30.1050.10">
    <property type="entry name" value="SCP2 sterol-binding domain"/>
    <property type="match status" value="1"/>
</dbReference>
<proteinExistence type="predicted"/>